<evidence type="ECO:0000313" key="7">
    <source>
        <dbReference type="RefSeq" id="XP_031430485.1"/>
    </source>
</evidence>
<dbReference type="InterPro" id="IPR002110">
    <property type="entry name" value="Ankyrin_rpt"/>
</dbReference>
<keyword evidence="1" id="KW-0677">Repeat</keyword>
<sequence>MAGRTQADKLTTASARGDLREVEMILQNGADTNERNMLNRTAIQVMKLGNPDIAEALLRANADPNVRDPVLGLTVAHDASRDGFLDTLNVLVHHGADVNLIDFGGNLPLHLAAREGHLDVVQFLTQHTSDPSQLNGTGQTPCDLAKMHNRSSTVQWLETYVLSQQN</sequence>
<keyword evidence="4" id="KW-1185">Reference proteome</keyword>
<dbReference type="GO" id="GO:0008285">
    <property type="term" value="P:negative regulation of cell population proliferation"/>
    <property type="evidence" value="ECO:0007669"/>
    <property type="project" value="TreeGrafter"/>
</dbReference>
<dbReference type="GeneTree" id="ENSGT00940000160194"/>
<dbReference type="InterPro" id="IPR050776">
    <property type="entry name" value="Ank_Repeat/CDKN_Inhibitor"/>
</dbReference>
<keyword evidence="2 3" id="KW-0040">ANK repeat</keyword>
<proteinExistence type="predicted"/>
<gene>
    <name evidence="5 6 7 8" type="primary">cdkn2c</name>
</gene>
<evidence type="ECO:0000313" key="5">
    <source>
        <dbReference type="RefSeq" id="XP_012677154.1"/>
    </source>
</evidence>
<dbReference type="GO" id="GO:2000045">
    <property type="term" value="P:regulation of G1/S transition of mitotic cell cycle"/>
    <property type="evidence" value="ECO:0007669"/>
    <property type="project" value="TreeGrafter"/>
</dbReference>
<dbReference type="RefSeq" id="XP_012677154.1">
    <property type="nucleotide sequence ID" value="XM_012821700.3"/>
</dbReference>
<dbReference type="Pfam" id="PF12796">
    <property type="entry name" value="Ank_2"/>
    <property type="match status" value="1"/>
</dbReference>
<dbReference type="Gene3D" id="1.25.40.20">
    <property type="entry name" value="Ankyrin repeat-containing domain"/>
    <property type="match status" value="1"/>
</dbReference>
<feature type="repeat" description="ANK" evidence="3">
    <location>
        <begin position="104"/>
        <end position="136"/>
    </location>
</feature>
<dbReference type="GO" id="GO:0005634">
    <property type="term" value="C:nucleus"/>
    <property type="evidence" value="ECO:0007669"/>
    <property type="project" value="TreeGrafter"/>
</dbReference>
<protein>
    <submittedName>
        <fullName evidence="5 6">Cyclin-dependent kinase 4 inhibitor C</fullName>
    </submittedName>
</protein>
<dbReference type="KEGG" id="char:105895128"/>
<dbReference type="AlphaFoldDB" id="A0A6P8G547"/>
<evidence type="ECO:0000256" key="1">
    <source>
        <dbReference type="ARBA" id="ARBA00022737"/>
    </source>
</evidence>
<dbReference type="PANTHER" id="PTHR24201:SF9">
    <property type="entry name" value="CYCLIN-DEPENDENT KINASE 4 INHIBITOR C"/>
    <property type="match status" value="1"/>
</dbReference>
<evidence type="ECO:0000313" key="8">
    <source>
        <dbReference type="RefSeq" id="XP_031430486.1"/>
    </source>
</evidence>
<dbReference type="SMART" id="SM00248">
    <property type="entry name" value="ANK"/>
    <property type="match status" value="3"/>
</dbReference>
<evidence type="ECO:0000256" key="2">
    <source>
        <dbReference type="ARBA" id="ARBA00023043"/>
    </source>
</evidence>
<dbReference type="RefSeq" id="XP_031430484.1">
    <property type="nucleotide sequence ID" value="XM_031574624.2"/>
</dbReference>
<accession>A0A6P8G547</accession>
<dbReference type="Proteomes" id="UP000515152">
    <property type="component" value="Chromosome 10"/>
</dbReference>
<dbReference type="InterPro" id="IPR036770">
    <property type="entry name" value="Ankyrin_rpt-contain_sf"/>
</dbReference>
<dbReference type="GO" id="GO:0019901">
    <property type="term" value="F:protein kinase binding"/>
    <property type="evidence" value="ECO:0007669"/>
    <property type="project" value="TreeGrafter"/>
</dbReference>
<dbReference type="PANTHER" id="PTHR24201">
    <property type="entry name" value="ANK_REP_REGION DOMAIN-CONTAINING PROTEIN"/>
    <property type="match status" value="1"/>
</dbReference>
<dbReference type="OrthoDB" id="163438at2759"/>
<evidence type="ECO:0000256" key="3">
    <source>
        <dbReference type="PROSITE-ProRule" id="PRU00023"/>
    </source>
</evidence>
<dbReference type="RefSeq" id="XP_031430485.1">
    <property type="nucleotide sequence ID" value="XM_031574625.2"/>
</dbReference>
<dbReference type="CTD" id="1031"/>
<organism evidence="4 7">
    <name type="scientific">Clupea harengus</name>
    <name type="common">Atlantic herring</name>
    <dbReference type="NCBI Taxonomy" id="7950"/>
    <lineage>
        <taxon>Eukaryota</taxon>
        <taxon>Metazoa</taxon>
        <taxon>Chordata</taxon>
        <taxon>Craniata</taxon>
        <taxon>Vertebrata</taxon>
        <taxon>Euteleostomi</taxon>
        <taxon>Actinopterygii</taxon>
        <taxon>Neopterygii</taxon>
        <taxon>Teleostei</taxon>
        <taxon>Clupei</taxon>
        <taxon>Clupeiformes</taxon>
        <taxon>Clupeoidei</taxon>
        <taxon>Clupeidae</taxon>
        <taxon>Clupea</taxon>
    </lineage>
</organism>
<dbReference type="GO" id="GO:0005737">
    <property type="term" value="C:cytoplasm"/>
    <property type="evidence" value="ECO:0007669"/>
    <property type="project" value="TreeGrafter"/>
</dbReference>
<evidence type="ECO:0000313" key="6">
    <source>
        <dbReference type="RefSeq" id="XP_031430484.1"/>
    </source>
</evidence>
<evidence type="ECO:0000313" key="4">
    <source>
        <dbReference type="Proteomes" id="UP000515152"/>
    </source>
</evidence>
<dbReference type="SUPFAM" id="SSF48403">
    <property type="entry name" value="Ankyrin repeat"/>
    <property type="match status" value="1"/>
</dbReference>
<dbReference type="GeneID" id="105895128"/>
<dbReference type="PROSITE" id="PS50088">
    <property type="entry name" value="ANK_REPEAT"/>
    <property type="match status" value="2"/>
</dbReference>
<dbReference type="GO" id="GO:0004861">
    <property type="term" value="F:cyclin-dependent protein serine/threonine kinase inhibitor activity"/>
    <property type="evidence" value="ECO:0007669"/>
    <property type="project" value="TreeGrafter"/>
</dbReference>
<dbReference type="RefSeq" id="XP_031430486.1">
    <property type="nucleotide sequence ID" value="XM_031574626.2"/>
</dbReference>
<dbReference type="PROSITE" id="PS50297">
    <property type="entry name" value="ANK_REP_REGION"/>
    <property type="match status" value="2"/>
</dbReference>
<reference evidence="5 6" key="1">
    <citation type="submission" date="2025-04" db="UniProtKB">
        <authorList>
            <consortium name="RefSeq"/>
        </authorList>
    </citation>
    <scope>IDENTIFICATION</scope>
</reference>
<name>A0A6P8G547_CLUHA</name>
<feature type="repeat" description="ANK" evidence="3">
    <location>
        <begin position="71"/>
        <end position="103"/>
    </location>
</feature>